<dbReference type="InterPro" id="IPR052937">
    <property type="entry name" value="Inner_membrane_protein"/>
</dbReference>
<keyword evidence="1" id="KW-1133">Transmembrane helix</keyword>
<keyword evidence="4" id="KW-1185">Reference proteome</keyword>
<dbReference type="PANTHER" id="PTHR42903">
    <property type="entry name" value="INNER MEMBRANE PROTEIN YCCF"/>
    <property type="match status" value="1"/>
</dbReference>
<feature type="transmembrane region" description="Helical" evidence="1">
    <location>
        <begin position="7"/>
        <end position="24"/>
    </location>
</feature>
<feature type="domain" description="Inner membrane component" evidence="2">
    <location>
        <begin position="4"/>
        <end position="54"/>
    </location>
</feature>
<protein>
    <recommendedName>
        <fullName evidence="1">Inner membrane protein YccF</fullName>
    </recommendedName>
</protein>
<reference evidence="3 4" key="1">
    <citation type="journal article" date="2015" name="Environ. Microbiol.">
        <title>Methane oxidation coupled to nitrate reduction under hypoxia by the Gammaproteobacterium Methylomonas denitrificans, sp. nov. type strain FJG1.</title>
        <authorList>
            <person name="Kits K.D."/>
            <person name="Klotz M.G."/>
            <person name="Stein L.Y."/>
        </authorList>
    </citation>
    <scope>NUCLEOTIDE SEQUENCE [LARGE SCALE GENOMIC DNA]</scope>
    <source>
        <strain evidence="3 4">FJG1</strain>
    </source>
</reference>
<keyword evidence="1" id="KW-1003">Cell membrane</keyword>
<dbReference type="Proteomes" id="UP000030512">
    <property type="component" value="Chromosome"/>
</dbReference>
<dbReference type="Pfam" id="PF03733">
    <property type="entry name" value="YccF"/>
    <property type="match status" value="2"/>
</dbReference>
<dbReference type="KEGG" id="mdn:JT25_005540"/>
<dbReference type="AlphaFoldDB" id="A0A126T1K1"/>
<keyword evidence="1" id="KW-0812">Transmembrane</keyword>
<feature type="transmembrane region" description="Helical" evidence="1">
    <location>
        <begin position="30"/>
        <end position="50"/>
    </location>
</feature>
<evidence type="ECO:0000313" key="3">
    <source>
        <dbReference type="EMBL" id="AMK75957.1"/>
    </source>
</evidence>
<dbReference type="PANTHER" id="PTHR42903:SF1">
    <property type="entry name" value="INNER MEMBRANE PROTEIN YCCF"/>
    <property type="match status" value="1"/>
</dbReference>
<dbReference type="GO" id="GO:0005886">
    <property type="term" value="C:plasma membrane"/>
    <property type="evidence" value="ECO:0007669"/>
    <property type="project" value="UniProtKB-SubCell"/>
</dbReference>
<gene>
    <name evidence="3" type="ORF">JT25_005540</name>
</gene>
<feature type="transmembrane region" description="Helical" evidence="1">
    <location>
        <begin position="71"/>
        <end position="91"/>
    </location>
</feature>
<evidence type="ECO:0000259" key="2">
    <source>
        <dbReference type="Pfam" id="PF03733"/>
    </source>
</evidence>
<dbReference type="InterPro" id="IPR031308">
    <property type="entry name" value="UCP028777"/>
</dbReference>
<dbReference type="OrthoDB" id="3238663at2"/>
<dbReference type="STRING" id="1538553.JT25_005540"/>
<dbReference type="PIRSF" id="PIRSF028777">
    <property type="entry name" value="UCP028777"/>
    <property type="match status" value="1"/>
</dbReference>
<dbReference type="EMBL" id="CP014476">
    <property type="protein sequence ID" value="AMK75957.1"/>
    <property type="molecule type" value="Genomic_DNA"/>
</dbReference>
<keyword evidence="1" id="KW-0997">Cell inner membrane</keyword>
<dbReference type="RefSeq" id="WP_036275044.1">
    <property type="nucleotide sequence ID" value="NZ_CP014476.1"/>
</dbReference>
<accession>A0A126T1K1</accession>
<dbReference type="InterPro" id="IPR005185">
    <property type="entry name" value="YccF"/>
</dbReference>
<evidence type="ECO:0000313" key="4">
    <source>
        <dbReference type="Proteomes" id="UP000030512"/>
    </source>
</evidence>
<sequence length="152" mass="16818">MRTIGNFFWFILGGAFMGLAWWFAGIVAFLTIIGIPWAKACFIIGQFSFFPFGQEAISRRELNQHDDIGTGAFGFIGNLIWFVFAGLWLAIGHIISAVINFSTIIGIPFGIQHLKLAVIALAPIGQTIVTTEVADAARRANAESWVDDKRRR</sequence>
<name>A0A126T1K1_9GAMM</name>
<proteinExistence type="predicted"/>
<keyword evidence="1" id="KW-0472">Membrane</keyword>
<evidence type="ECO:0000256" key="1">
    <source>
        <dbReference type="PIRNR" id="PIRNR028777"/>
    </source>
</evidence>
<dbReference type="NCBIfam" id="NF008742">
    <property type="entry name" value="PRK11770.1-4"/>
    <property type="match status" value="1"/>
</dbReference>
<feature type="domain" description="Inner membrane component" evidence="2">
    <location>
        <begin position="76"/>
        <end position="126"/>
    </location>
</feature>
<dbReference type="NCBIfam" id="NF008741">
    <property type="entry name" value="PRK11770.1-3"/>
    <property type="match status" value="1"/>
</dbReference>
<comment type="subcellular location">
    <subcellularLocation>
        <location evidence="1">Cell inner membrane</location>
        <topology evidence="1">Multi-pass membrane protein</topology>
    </subcellularLocation>
</comment>
<organism evidence="3 4">
    <name type="scientific">Methylomonas denitrificans</name>
    <dbReference type="NCBI Taxonomy" id="1538553"/>
    <lineage>
        <taxon>Bacteria</taxon>
        <taxon>Pseudomonadati</taxon>
        <taxon>Pseudomonadota</taxon>
        <taxon>Gammaproteobacteria</taxon>
        <taxon>Methylococcales</taxon>
        <taxon>Methylococcaceae</taxon>
        <taxon>Methylomonas</taxon>
    </lineage>
</organism>